<gene>
    <name evidence="8" type="primary">RAB15_2</name>
    <name evidence="8" type="ORF">GOODEAATRI_032980</name>
</gene>
<protein>
    <recommendedName>
        <fullName evidence="3">small monomeric GTPase</fullName>
        <ecNumber evidence="3">3.6.5.2</ecNumber>
    </recommendedName>
</protein>
<name>A0ABV0P9Q1_9TELE</name>
<keyword evidence="9" id="KW-1185">Reference proteome</keyword>
<reference evidence="8 9" key="1">
    <citation type="submission" date="2021-06" db="EMBL/GenBank/DDBJ databases">
        <authorList>
            <person name="Palmer J.M."/>
        </authorList>
    </citation>
    <scope>NUCLEOTIDE SEQUENCE [LARGE SCALE GENOMIC DNA]</scope>
    <source>
        <strain evidence="8 9">GA_2019</strain>
        <tissue evidence="8">Muscle</tissue>
    </source>
</reference>
<comment type="similarity">
    <text evidence="2">Belongs to the small GTPase superfamily. Rab family.</text>
</comment>
<dbReference type="EMBL" id="JAHRIO010066505">
    <property type="protein sequence ID" value="MEQ2180178.1"/>
    <property type="molecule type" value="Genomic_DNA"/>
</dbReference>
<keyword evidence="6" id="KW-0449">Lipoprotein</keyword>
<evidence type="ECO:0000256" key="1">
    <source>
        <dbReference type="ARBA" id="ARBA00004635"/>
    </source>
</evidence>
<proteinExistence type="inferred from homology"/>
<evidence type="ECO:0000256" key="7">
    <source>
        <dbReference type="ARBA" id="ARBA00047660"/>
    </source>
</evidence>
<evidence type="ECO:0000256" key="4">
    <source>
        <dbReference type="ARBA" id="ARBA00022741"/>
    </source>
</evidence>
<dbReference type="SMART" id="SM00175">
    <property type="entry name" value="RAB"/>
    <property type="match status" value="1"/>
</dbReference>
<dbReference type="PROSITE" id="PS51419">
    <property type="entry name" value="RAB"/>
    <property type="match status" value="1"/>
</dbReference>
<evidence type="ECO:0000313" key="9">
    <source>
        <dbReference type="Proteomes" id="UP001476798"/>
    </source>
</evidence>
<dbReference type="PANTHER" id="PTHR47980">
    <property type="entry name" value="LD44762P"/>
    <property type="match status" value="1"/>
</dbReference>
<keyword evidence="6" id="KW-0636">Prenylation</keyword>
<dbReference type="Proteomes" id="UP001476798">
    <property type="component" value="Unassembled WGS sequence"/>
</dbReference>
<dbReference type="Gene3D" id="3.40.50.300">
    <property type="entry name" value="P-loop containing nucleotide triphosphate hydrolases"/>
    <property type="match status" value="1"/>
</dbReference>
<evidence type="ECO:0000256" key="6">
    <source>
        <dbReference type="ARBA" id="ARBA00023289"/>
    </source>
</evidence>
<dbReference type="InterPro" id="IPR050305">
    <property type="entry name" value="Small_GTPase_Rab"/>
</dbReference>
<comment type="catalytic activity">
    <reaction evidence="7">
        <text>GTP + H2O = GDP + phosphate + H(+)</text>
        <dbReference type="Rhea" id="RHEA:19669"/>
        <dbReference type="ChEBI" id="CHEBI:15377"/>
        <dbReference type="ChEBI" id="CHEBI:15378"/>
        <dbReference type="ChEBI" id="CHEBI:37565"/>
        <dbReference type="ChEBI" id="CHEBI:43474"/>
        <dbReference type="ChEBI" id="CHEBI:58189"/>
        <dbReference type="EC" id="3.6.5.2"/>
    </reaction>
    <physiologicalReaction direction="left-to-right" evidence="7">
        <dbReference type="Rhea" id="RHEA:19670"/>
    </physiologicalReaction>
</comment>
<comment type="caution">
    <text evidence="8">The sequence shown here is derived from an EMBL/GenBank/DDBJ whole genome shotgun (WGS) entry which is preliminary data.</text>
</comment>
<sequence length="87" mass="9936">GIFLVYDITSERSFQHIMKWASDVDEYAPEKVQKILVGNKSDDVEKRQVATEQGVKVSHLRSVFCNFLQEDSGTSVHDIFKKSLKFG</sequence>
<dbReference type="SUPFAM" id="SSF52540">
    <property type="entry name" value="P-loop containing nucleoside triphosphate hydrolases"/>
    <property type="match status" value="1"/>
</dbReference>
<dbReference type="InterPro" id="IPR027417">
    <property type="entry name" value="P-loop_NTPase"/>
</dbReference>
<dbReference type="Pfam" id="PF00071">
    <property type="entry name" value="Ras"/>
    <property type="match status" value="1"/>
</dbReference>
<evidence type="ECO:0000313" key="8">
    <source>
        <dbReference type="EMBL" id="MEQ2180178.1"/>
    </source>
</evidence>
<accession>A0ABV0P9Q1</accession>
<feature type="non-terminal residue" evidence="8">
    <location>
        <position position="1"/>
    </location>
</feature>
<dbReference type="InterPro" id="IPR001806">
    <property type="entry name" value="Small_GTPase"/>
</dbReference>
<organism evidence="8 9">
    <name type="scientific">Goodea atripinnis</name>
    <dbReference type="NCBI Taxonomy" id="208336"/>
    <lineage>
        <taxon>Eukaryota</taxon>
        <taxon>Metazoa</taxon>
        <taxon>Chordata</taxon>
        <taxon>Craniata</taxon>
        <taxon>Vertebrata</taxon>
        <taxon>Euteleostomi</taxon>
        <taxon>Actinopterygii</taxon>
        <taxon>Neopterygii</taxon>
        <taxon>Teleostei</taxon>
        <taxon>Neoteleostei</taxon>
        <taxon>Acanthomorphata</taxon>
        <taxon>Ovalentaria</taxon>
        <taxon>Atherinomorphae</taxon>
        <taxon>Cyprinodontiformes</taxon>
        <taxon>Goodeidae</taxon>
        <taxon>Goodea</taxon>
    </lineage>
</organism>
<keyword evidence="4" id="KW-0547">Nucleotide-binding</keyword>
<keyword evidence="5" id="KW-0342">GTP-binding</keyword>
<comment type="subcellular location">
    <subcellularLocation>
        <location evidence="1">Membrane</location>
        <topology evidence="1">Lipid-anchor</topology>
    </subcellularLocation>
</comment>
<evidence type="ECO:0000256" key="2">
    <source>
        <dbReference type="ARBA" id="ARBA00006270"/>
    </source>
</evidence>
<dbReference type="PROSITE" id="PS51421">
    <property type="entry name" value="RAS"/>
    <property type="match status" value="1"/>
</dbReference>
<evidence type="ECO:0000256" key="5">
    <source>
        <dbReference type="ARBA" id="ARBA00023134"/>
    </source>
</evidence>
<evidence type="ECO:0000256" key="3">
    <source>
        <dbReference type="ARBA" id="ARBA00011984"/>
    </source>
</evidence>
<dbReference type="EC" id="3.6.5.2" evidence="3"/>